<dbReference type="WBParaSite" id="PSAMB.scaffold4214size15294.g23743.t1">
    <property type="protein sequence ID" value="PSAMB.scaffold4214size15294.g23743.t1"/>
    <property type="gene ID" value="PSAMB.scaffold4214size15294.g23743"/>
</dbReference>
<feature type="transmembrane region" description="Helical" evidence="3">
    <location>
        <begin position="28"/>
        <end position="49"/>
    </location>
</feature>
<keyword evidence="3" id="KW-0812">Transmembrane</keyword>
<evidence type="ECO:0000313" key="4">
    <source>
        <dbReference type="Proteomes" id="UP000887566"/>
    </source>
</evidence>
<dbReference type="Pfam" id="PF00106">
    <property type="entry name" value="adh_short"/>
    <property type="match status" value="1"/>
</dbReference>
<evidence type="ECO:0000256" key="2">
    <source>
        <dbReference type="RuleBase" id="RU000363"/>
    </source>
</evidence>
<reference evidence="5" key="1">
    <citation type="submission" date="2022-11" db="UniProtKB">
        <authorList>
            <consortium name="WormBaseParasite"/>
        </authorList>
    </citation>
    <scope>IDENTIFICATION</scope>
</reference>
<name>A0A914WH44_9BILA</name>
<dbReference type="Gene3D" id="3.40.50.720">
    <property type="entry name" value="NAD(P)-binding Rossmann-like Domain"/>
    <property type="match status" value="1"/>
</dbReference>
<dbReference type="SUPFAM" id="SSF51735">
    <property type="entry name" value="NAD(P)-binding Rossmann-fold domains"/>
    <property type="match status" value="1"/>
</dbReference>
<comment type="similarity">
    <text evidence="2">Belongs to the short-chain dehydrogenases/reductases (SDR) family.</text>
</comment>
<accession>A0A914WH44</accession>
<dbReference type="InterPro" id="IPR036291">
    <property type="entry name" value="NAD(P)-bd_dom_sf"/>
</dbReference>
<evidence type="ECO:0000313" key="5">
    <source>
        <dbReference type="WBParaSite" id="PSAMB.scaffold4214size15294.g23743.t1"/>
    </source>
</evidence>
<dbReference type="PANTHER" id="PTHR43313">
    <property type="entry name" value="SHORT-CHAIN DEHYDROGENASE/REDUCTASE FAMILY 9C"/>
    <property type="match status" value="1"/>
</dbReference>
<proteinExistence type="inferred from homology"/>
<dbReference type="InterPro" id="IPR020904">
    <property type="entry name" value="Sc_DH/Rdtase_CS"/>
</dbReference>
<evidence type="ECO:0000256" key="3">
    <source>
        <dbReference type="SAM" id="Phobius"/>
    </source>
</evidence>
<organism evidence="4 5">
    <name type="scientific">Plectus sambesii</name>
    <dbReference type="NCBI Taxonomy" id="2011161"/>
    <lineage>
        <taxon>Eukaryota</taxon>
        <taxon>Metazoa</taxon>
        <taxon>Ecdysozoa</taxon>
        <taxon>Nematoda</taxon>
        <taxon>Chromadorea</taxon>
        <taxon>Plectida</taxon>
        <taxon>Plectina</taxon>
        <taxon>Plectoidea</taxon>
        <taxon>Plectidae</taxon>
        <taxon>Plectus</taxon>
    </lineage>
</organism>
<dbReference type="Proteomes" id="UP000887566">
    <property type="component" value="Unplaced"/>
</dbReference>
<protein>
    <submittedName>
        <fullName evidence="5">Uncharacterized protein</fullName>
    </submittedName>
</protein>
<dbReference type="AlphaFoldDB" id="A0A914WH44"/>
<dbReference type="InterPro" id="IPR002347">
    <property type="entry name" value="SDR_fam"/>
</dbReference>
<keyword evidence="3" id="KW-0472">Membrane</keyword>
<sequence>MKTVDQCTRSLAWWLISELDWWGIEAPLVAMLCSLCCSIVLLVPLYYVLRYIWELFVIGDLQNKPVFITGCDSGFGRQLALKLASNGIPVFAGCLTEKGEDSLRKDSQGLQGKLQTVALDVTNDESVVKAAETVKNSLKGKDLWAVVNNAGIFSIYGPDDWCTIDEYRRSIDVNLLGVIRVSQAFKPFVKKSKGRIVTVSSVAGRYTSACTGPYSTAKYAVESYMDAIR</sequence>
<dbReference type="PRINTS" id="PR00080">
    <property type="entry name" value="SDRFAMILY"/>
</dbReference>
<dbReference type="GO" id="GO:0008202">
    <property type="term" value="P:steroid metabolic process"/>
    <property type="evidence" value="ECO:0007669"/>
    <property type="project" value="TreeGrafter"/>
</dbReference>
<dbReference type="PANTHER" id="PTHR43313:SF34">
    <property type="entry name" value="RETINOL DEHYDROGENASE 7"/>
    <property type="match status" value="1"/>
</dbReference>
<dbReference type="GO" id="GO:0016491">
    <property type="term" value="F:oxidoreductase activity"/>
    <property type="evidence" value="ECO:0007669"/>
    <property type="project" value="UniProtKB-KW"/>
</dbReference>
<dbReference type="PROSITE" id="PS00061">
    <property type="entry name" value="ADH_SHORT"/>
    <property type="match status" value="1"/>
</dbReference>
<keyword evidence="1" id="KW-0560">Oxidoreductase</keyword>
<evidence type="ECO:0000256" key="1">
    <source>
        <dbReference type="ARBA" id="ARBA00023002"/>
    </source>
</evidence>
<keyword evidence="4" id="KW-1185">Reference proteome</keyword>
<keyword evidence="3" id="KW-1133">Transmembrane helix</keyword>
<dbReference type="PRINTS" id="PR00081">
    <property type="entry name" value="GDHRDH"/>
</dbReference>